<evidence type="ECO:0000313" key="1">
    <source>
        <dbReference type="EMBL" id="KXS14502.1"/>
    </source>
</evidence>
<proteinExistence type="predicted"/>
<keyword evidence="2" id="KW-1185">Reference proteome</keyword>
<name>A0A139ACG1_GONPJ</name>
<accession>A0A139ACG1</accession>
<reference evidence="1 2" key="1">
    <citation type="journal article" date="2015" name="Genome Biol. Evol.">
        <title>Phylogenomic analyses indicate that early fungi evolved digesting cell walls of algal ancestors of land plants.</title>
        <authorList>
            <person name="Chang Y."/>
            <person name="Wang S."/>
            <person name="Sekimoto S."/>
            <person name="Aerts A.L."/>
            <person name="Choi C."/>
            <person name="Clum A."/>
            <person name="LaButti K.M."/>
            <person name="Lindquist E.A."/>
            <person name="Yee Ngan C."/>
            <person name="Ohm R.A."/>
            <person name="Salamov A.A."/>
            <person name="Grigoriev I.V."/>
            <person name="Spatafora J.W."/>
            <person name="Berbee M.L."/>
        </authorList>
    </citation>
    <scope>NUCLEOTIDE SEQUENCE [LARGE SCALE GENOMIC DNA]</scope>
    <source>
        <strain evidence="1 2">JEL478</strain>
    </source>
</reference>
<sequence length="161" mass="18258">MLAKRATGWDRILLEIFLRATLAPLEYIKVIDGEKEVLVDQSLSSTPGCRRFASTINDDTPQILETAGFDPGQWPGNDLFFAGQLRAHIHFNISRHAGLNNSNTPFLISMFTLEYTIDPGLVHISIQDRRNCVARLRAQRFEWTLRRTYHISCGARCPTLA</sequence>
<gene>
    <name evidence="1" type="ORF">M427DRAFT_338132</name>
</gene>
<organism evidence="1 2">
    <name type="scientific">Gonapodya prolifera (strain JEL478)</name>
    <name type="common">Monoblepharis prolifera</name>
    <dbReference type="NCBI Taxonomy" id="1344416"/>
    <lineage>
        <taxon>Eukaryota</taxon>
        <taxon>Fungi</taxon>
        <taxon>Fungi incertae sedis</taxon>
        <taxon>Chytridiomycota</taxon>
        <taxon>Chytridiomycota incertae sedis</taxon>
        <taxon>Monoblepharidomycetes</taxon>
        <taxon>Monoblepharidales</taxon>
        <taxon>Gonapodyaceae</taxon>
        <taxon>Gonapodya</taxon>
    </lineage>
</organism>
<protein>
    <submittedName>
        <fullName evidence="1">Uncharacterized protein</fullName>
    </submittedName>
</protein>
<dbReference type="EMBL" id="KQ965768">
    <property type="protein sequence ID" value="KXS14502.1"/>
    <property type="molecule type" value="Genomic_DNA"/>
</dbReference>
<evidence type="ECO:0000313" key="2">
    <source>
        <dbReference type="Proteomes" id="UP000070544"/>
    </source>
</evidence>
<dbReference type="Proteomes" id="UP000070544">
    <property type="component" value="Unassembled WGS sequence"/>
</dbReference>
<dbReference type="AlphaFoldDB" id="A0A139ACG1"/>